<protein>
    <submittedName>
        <fullName evidence="1">Uncharacterized protein</fullName>
    </submittedName>
</protein>
<dbReference type="InterPro" id="IPR029062">
    <property type="entry name" value="Class_I_gatase-like"/>
</dbReference>
<keyword evidence="2" id="KW-1185">Reference proteome</keyword>
<reference evidence="1 2" key="1">
    <citation type="submission" date="2018-09" db="EMBL/GenBank/DDBJ databases">
        <authorList>
            <person name="Zhu H."/>
        </authorList>
    </citation>
    <scope>NUCLEOTIDE SEQUENCE [LARGE SCALE GENOMIC DNA]</scope>
    <source>
        <strain evidence="1 2">K1S02-61</strain>
    </source>
</reference>
<proteinExistence type="predicted"/>
<name>A0A418Y7M9_9BURK</name>
<comment type="caution">
    <text evidence="1">The sequence shown here is derived from an EMBL/GenBank/DDBJ whole genome shotgun (WGS) entry which is preliminary data.</text>
</comment>
<dbReference type="Proteomes" id="UP000284006">
    <property type="component" value="Unassembled WGS sequence"/>
</dbReference>
<sequence length="185" mass="19365">MTSAQALGNPYNRYMTLDPAPLSSPGGFVTPPAFANTIMDSHLDARDRMGRLITFVSRLVVPHTGPGSQPLGCAGGVLGNNAARGIGLNVETALLVEWDPATMRYIGRRVTNNPAPATESAVYFVSVSQGPTSCVAGKPLAIGASAVQIRKLADSNTVINLSDWSSFPIHRSVGVMSGVVSPNPY</sequence>
<organism evidence="1 2">
    <name type="scientific">Massilia cavernae</name>
    <dbReference type="NCBI Taxonomy" id="2320864"/>
    <lineage>
        <taxon>Bacteria</taxon>
        <taxon>Pseudomonadati</taxon>
        <taxon>Pseudomonadota</taxon>
        <taxon>Betaproteobacteria</taxon>
        <taxon>Burkholderiales</taxon>
        <taxon>Oxalobacteraceae</taxon>
        <taxon>Telluria group</taxon>
        <taxon>Massilia</taxon>
    </lineage>
</organism>
<dbReference type="Gene3D" id="3.40.50.880">
    <property type="match status" value="1"/>
</dbReference>
<evidence type="ECO:0000313" key="1">
    <source>
        <dbReference type="EMBL" id="RJG27062.1"/>
    </source>
</evidence>
<dbReference type="AlphaFoldDB" id="A0A418Y7M9"/>
<dbReference type="EMBL" id="QYUP01000016">
    <property type="protein sequence ID" value="RJG27062.1"/>
    <property type="molecule type" value="Genomic_DNA"/>
</dbReference>
<gene>
    <name evidence="1" type="ORF">D3872_02010</name>
</gene>
<evidence type="ECO:0000313" key="2">
    <source>
        <dbReference type="Proteomes" id="UP000284006"/>
    </source>
</evidence>
<accession>A0A418Y7M9</accession>